<dbReference type="CDD" id="cd08255">
    <property type="entry name" value="2-desacetyl-2-hydroxyethyl_bacteriochlorophyllide_like"/>
    <property type="match status" value="1"/>
</dbReference>
<sequence length="737" mass="77977">MKQVVQNYKSGELAVLDVPVPGCKPGGVLVRSAYSLISTGTELMKVSEAGMSMLGKARSRPDQVAKVVQSVATNGVPATYRKVMGKLDSYTPLGYSLCGVVEQVGPGIDDVKVGDLVACAGNEHALHAELNWVPKNLYAPVPQGLAPRHAAFGTVGSIAMQGVRRGESQLGDVALVIGLGLIGQLVVQLLTASGVRVVGVDPDPARCELAERLGAAACGDPASAAVEAAVAELTDGHGVDQVYLAAGGGSNQPVELAARLCRDRGRVVDIGKCRLDLPWNAYYEKELDVRFSRSYGPGRYDPEYELEGRDYPIGYVRWTERRNLACFLDLVARGRVDVEPLVSHTADFDDAVETYQRLKDGDLKAVAVLFRYPELAGDAGEAGQAQAPEVAVPAVRRGGGSSVPARSAKAPVRLAFVGAGNYATSMLLPHLAQREGVKLSTVVTTTALSAANAQRKFGFDEATTDLDAVLGDKSIDAVFVVTRHSSHAELTRRALLAGKSVFVEKPLALTEDELAGVLAAVEESGNDRLQVGFNRRFAPLLQEARKRFGARTGPASLRYLVNAGRLQHGSWYLQQGSEGSRFAGEGGHFIDTASWLLDADPVSVYAVATSGNEDLQVVLRYPDGSTATISYVTTGAAGFPKETLDLLADGRVLRLDDFVRASVFADGAVGRKRWVSSRLPKARDKGQNAELAAFVKAVRTGGPMPVPLESLVATTAATLAVQAGLVGGAPVTLARPR</sequence>
<dbReference type="InterPro" id="IPR011032">
    <property type="entry name" value="GroES-like_sf"/>
</dbReference>
<proteinExistence type="inferred from homology"/>
<keyword evidence="8" id="KW-1185">Reference proteome</keyword>
<dbReference type="InterPro" id="IPR000683">
    <property type="entry name" value="Gfo/Idh/MocA-like_OxRdtase_N"/>
</dbReference>
<keyword evidence="5" id="KW-0560">Oxidoreductase</keyword>
<dbReference type="Gene3D" id="3.40.50.720">
    <property type="entry name" value="NAD(P)-binding Rossmann-like Domain"/>
    <property type="match status" value="2"/>
</dbReference>
<protein>
    <submittedName>
        <fullName evidence="7">Bi-domain-containing oxidoreductase</fullName>
    </submittedName>
</protein>
<evidence type="ECO:0000256" key="1">
    <source>
        <dbReference type="ARBA" id="ARBA00001947"/>
    </source>
</evidence>
<dbReference type="SUPFAM" id="SSF51735">
    <property type="entry name" value="NAD(P)-binding Rossmann-fold domains"/>
    <property type="match status" value="2"/>
</dbReference>
<evidence type="ECO:0000256" key="2">
    <source>
        <dbReference type="ARBA" id="ARBA00008072"/>
    </source>
</evidence>
<dbReference type="SUPFAM" id="SSF55347">
    <property type="entry name" value="Glyceraldehyde-3-phosphate dehydrogenase-like, C-terminal domain"/>
    <property type="match status" value="1"/>
</dbReference>
<keyword evidence="4" id="KW-0862">Zinc</keyword>
<feature type="domain" description="Enoyl reductase (ER)" evidence="6">
    <location>
        <begin position="50"/>
        <end position="367"/>
    </location>
</feature>
<name>A0ABY4PN09_9ACTN</name>
<dbReference type="EMBL" id="CP097289">
    <property type="protein sequence ID" value="UQT54770.1"/>
    <property type="molecule type" value="Genomic_DNA"/>
</dbReference>
<dbReference type="RefSeq" id="WP_249586261.1">
    <property type="nucleotide sequence ID" value="NZ_BAAAQL010000059.1"/>
</dbReference>
<dbReference type="InterPro" id="IPR036291">
    <property type="entry name" value="NAD(P)-bd_dom_sf"/>
</dbReference>
<dbReference type="Proteomes" id="UP000829992">
    <property type="component" value="Chromosome"/>
</dbReference>
<keyword evidence="3" id="KW-0479">Metal-binding</keyword>
<dbReference type="Gene3D" id="3.30.360.10">
    <property type="entry name" value="Dihydrodipicolinate Reductase, domain 2"/>
    <property type="match status" value="1"/>
</dbReference>
<organism evidence="7 8">
    <name type="scientific">Streptomyces durmitorensis</name>
    <dbReference type="NCBI Taxonomy" id="319947"/>
    <lineage>
        <taxon>Bacteria</taxon>
        <taxon>Bacillati</taxon>
        <taxon>Actinomycetota</taxon>
        <taxon>Actinomycetes</taxon>
        <taxon>Kitasatosporales</taxon>
        <taxon>Streptomycetaceae</taxon>
        <taxon>Streptomyces</taxon>
    </lineage>
</organism>
<dbReference type="SUPFAM" id="SSF50129">
    <property type="entry name" value="GroES-like"/>
    <property type="match status" value="1"/>
</dbReference>
<dbReference type="SMART" id="SM00829">
    <property type="entry name" value="PKS_ER"/>
    <property type="match status" value="1"/>
</dbReference>
<evidence type="ECO:0000256" key="3">
    <source>
        <dbReference type="ARBA" id="ARBA00022723"/>
    </source>
</evidence>
<gene>
    <name evidence="7" type="ORF">M4V62_06500</name>
</gene>
<accession>A0ABY4PN09</accession>
<reference evidence="7 8" key="1">
    <citation type="submission" date="2022-05" db="EMBL/GenBank/DDBJ databases">
        <authorList>
            <person name="Zhou X."/>
            <person name="Li K."/>
            <person name="Man Y."/>
        </authorList>
    </citation>
    <scope>NUCLEOTIDE SEQUENCE [LARGE SCALE GENOMIC DNA]</scope>
    <source>
        <strain evidence="7 8">MS405</strain>
    </source>
</reference>
<dbReference type="Pfam" id="PF00107">
    <property type="entry name" value="ADH_zinc_N"/>
    <property type="match status" value="1"/>
</dbReference>
<evidence type="ECO:0000313" key="8">
    <source>
        <dbReference type="Proteomes" id="UP000829992"/>
    </source>
</evidence>
<dbReference type="InterPro" id="IPR013149">
    <property type="entry name" value="ADH-like_C"/>
</dbReference>
<dbReference type="InterPro" id="IPR020843">
    <property type="entry name" value="ER"/>
</dbReference>
<comment type="similarity">
    <text evidence="2">Belongs to the zinc-containing alcohol dehydrogenase family.</text>
</comment>
<evidence type="ECO:0000256" key="5">
    <source>
        <dbReference type="ARBA" id="ARBA00023002"/>
    </source>
</evidence>
<dbReference type="Pfam" id="PF01408">
    <property type="entry name" value="GFO_IDH_MocA"/>
    <property type="match status" value="1"/>
</dbReference>
<evidence type="ECO:0000256" key="4">
    <source>
        <dbReference type="ARBA" id="ARBA00022833"/>
    </source>
</evidence>
<comment type="cofactor">
    <cofactor evidence="1">
        <name>Zn(2+)</name>
        <dbReference type="ChEBI" id="CHEBI:29105"/>
    </cofactor>
</comment>
<evidence type="ECO:0000259" key="6">
    <source>
        <dbReference type="SMART" id="SM00829"/>
    </source>
</evidence>
<dbReference type="PANTHER" id="PTHR43350:SF19">
    <property type="entry name" value="D-GULOSIDE 3-DEHYDROGENASE"/>
    <property type="match status" value="1"/>
</dbReference>
<dbReference type="Gene3D" id="3.90.180.10">
    <property type="entry name" value="Medium-chain alcohol dehydrogenases, catalytic domain"/>
    <property type="match status" value="2"/>
</dbReference>
<evidence type="ECO:0000313" key="7">
    <source>
        <dbReference type="EMBL" id="UQT54770.1"/>
    </source>
</evidence>
<dbReference type="PANTHER" id="PTHR43350">
    <property type="entry name" value="NAD-DEPENDENT ALCOHOL DEHYDROGENASE"/>
    <property type="match status" value="1"/>
</dbReference>